<feature type="compositionally biased region" description="Polar residues" evidence="1">
    <location>
        <begin position="138"/>
        <end position="151"/>
    </location>
</feature>
<feature type="region of interest" description="Disordered" evidence="1">
    <location>
        <begin position="1"/>
        <end position="35"/>
    </location>
</feature>
<dbReference type="Proteomes" id="UP000756132">
    <property type="component" value="Chromosome 6"/>
</dbReference>
<reference evidence="2" key="1">
    <citation type="submission" date="2021-12" db="EMBL/GenBank/DDBJ databases">
        <authorList>
            <person name="Zaccaron A."/>
            <person name="Stergiopoulos I."/>
        </authorList>
    </citation>
    <scope>NUCLEOTIDE SEQUENCE</scope>
    <source>
        <strain evidence="2">Race5_Kim</strain>
    </source>
</reference>
<dbReference type="EMBL" id="CP090168">
    <property type="protein sequence ID" value="UJO19252.1"/>
    <property type="molecule type" value="Genomic_DNA"/>
</dbReference>
<name>A0A9Q8PB70_PASFU</name>
<protein>
    <submittedName>
        <fullName evidence="2">Uncharacterized protein</fullName>
    </submittedName>
</protein>
<evidence type="ECO:0000256" key="1">
    <source>
        <dbReference type="SAM" id="MobiDB-lite"/>
    </source>
</evidence>
<dbReference type="RefSeq" id="XP_047763618.1">
    <property type="nucleotide sequence ID" value="XM_047906078.1"/>
</dbReference>
<accession>A0A9Q8PB70</accession>
<evidence type="ECO:0000313" key="2">
    <source>
        <dbReference type="EMBL" id="UJO19252.1"/>
    </source>
</evidence>
<sequence length="233" mass="25807">MVCEYDTSKRTGRTPYQSSKAAQRDRQATDASTNTADEDVLMISMSDVAPESIAQDSQYLLDQPMLPSPFDFGNQDLFTEMDFSTGKWDDFFDSPVSTDPGFLGDSLDYFSLQSQQATHSSTAVAPQRPRAHMDHQNHSISNTAGSTSSESRTQDLHRQNRSMLDNGTAMIPANALNINHESDLDLGTFPTPAAPQCCLTTTLGVILQLNLNDYFGCTRPESSYQPQFRRNVD</sequence>
<gene>
    <name evidence="2" type="ORF">CLAFUR5_06930</name>
</gene>
<reference evidence="2" key="2">
    <citation type="journal article" date="2022" name="Microb. Genom.">
        <title>A chromosome-scale genome assembly of the tomato pathogen Cladosporium fulvum reveals a compartmentalized genome architecture and the presence of a dispensable chromosome.</title>
        <authorList>
            <person name="Zaccaron A.Z."/>
            <person name="Chen L.H."/>
            <person name="Samaras A."/>
            <person name="Stergiopoulos I."/>
        </authorList>
    </citation>
    <scope>NUCLEOTIDE SEQUENCE</scope>
    <source>
        <strain evidence="2">Race5_Kim</strain>
    </source>
</reference>
<keyword evidence="3" id="KW-1185">Reference proteome</keyword>
<proteinExistence type="predicted"/>
<dbReference type="AlphaFoldDB" id="A0A9Q8PB70"/>
<feature type="region of interest" description="Disordered" evidence="1">
    <location>
        <begin position="118"/>
        <end position="156"/>
    </location>
</feature>
<evidence type="ECO:0000313" key="3">
    <source>
        <dbReference type="Proteomes" id="UP000756132"/>
    </source>
</evidence>
<organism evidence="2 3">
    <name type="scientific">Passalora fulva</name>
    <name type="common">Tomato leaf mold</name>
    <name type="synonym">Cladosporium fulvum</name>
    <dbReference type="NCBI Taxonomy" id="5499"/>
    <lineage>
        <taxon>Eukaryota</taxon>
        <taxon>Fungi</taxon>
        <taxon>Dikarya</taxon>
        <taxon>Ascomycota</taxon>
        <taxon>Pezizomycotina</taxon>
        <taxon>Dothideomycetes</taxon>
        <taxon>Dothideomycetidae</taxon>
        <taxon>Mycosphaerellales</taxon>
        <taxon>Mycosphaerellaceae</taxon>
        <taxon>Fulvia</taxon>
    </lineage>
</organism>
<dbReference type="KEGG" id="ffu:CLAFUR5_06930"/>
<dbReference type="GeneID" id="71986808"/>